<evidence type="ECO:0000313" key="2">
    <source>
        <dbReference type="Proteomes" id="UP000078046"/>
    </source>
</evidence>
<comment type="caution">
    <text evidence="1">The sequence shown here is derived from an EMBL/GenBank/DDBJ whole genome shotgun (WGS) entry which is preliminary data.</text>
</comment>
<sequence length="72" mass="8691">MNLKLWFTDLQNFEPDDETSPELTEKLLNLKEYLKLVRRIKKESVFEFMEIQKSNPIVFMFNQALLLFLQHG</sequence>
<proteinExistence type="predicted"/>
<gene>
    <name evidence="1" type="ORF">A3Q56_05989</name>
</gene>
<dbReference type="Proteomes" id="UP000078046">
    <property type="component" value="Unassembled WGS sequence"/>
</dbReference>
<accession>A0A177AWC6</accession>
<protein>
    <submittedName>
        <fullName evidence="1">Uncharacterized protein</fullName>
    </submittedName>
</protein>
<name>A0A177AWC6_9BILA</name>
<organism evidence="1 2">
    <name type="scientific">Intoshia linei</name>
    <dbReference type="NCBI Taxonomy" id="1819745"/>
    <lineage>
        <taxon>Eukaryota</taxon>
        <taxon>Metazoa</taxon>
        <taxon>Spiralia</taxon>
        <taxon>Lophotrochozoa</taxon>
        <taxon>Mesozoa</taxon>
        <taxon>Orthonectida</taxon>
        <taxon>Rhopaluridae</taxon>
        <taxon>Intoshia</taxon>
    </lineage>
</organism>
<dbReference type="AlphaFoldDB" id="A0A177AWC6"/>
<evidence type="ECO:0000313" key="1">
    <source>
        <dbReference type="EMBL" id="OAF66289.1"/>
    </source>
</evidence>
<keyword evidence="2" id="KW-1185">Reference proteome</keyword>
<dbReference type="EMBL" id="LWCA01000979">
    <property type="protein sequence ID" value="OAF66289.1"/>
    <property type="molecule type" value="Genomic_DNA"/>
</dbReference>
<reference evidence="1 2" key="1">
    <citation type="submission" date="2016-04" db="EMBL/GenBank/DDBJ databases">
        <title>The genome of Intoshia linei affirms orthonectids as highly simplified spiralians.</title>
        <authorList>
            <person name="Mikhailov K.V."/>
            <person name="Slusarev G.S."/>
            <person name="Nikitin M.A."/>
            <person name="Logacheva M.D."/>
            <person name="Penin A."/>
            <person name="Aleoshin V."/>
            <person name="Panchin Y.V."/>
        </authorList>
    </citation>
    <scope>NUCLEOTIDE SEQUENCE [LARGE SCALE GENOMIC DNA]</scope>
    <source>
        <strain evidence="1">Intl2013</strain>
        <tissue evidence="1">Whole animal</tissue>
    </source>
</reference>